<dbReference type="InterPro" id="IPR006076">
    <property type="entry name" value="FAD-dep_OxRdtase"/>
</dbReference>
<dbReference type="SUPFAM" id="SSF54373">
    <property type="entry name" value="FAD-linked reductases, C-terminal domain"/>
    <property type="match status" value="1"/>
</dbReference>
<dbReference type="NCBIfam" id="NF001933">
    <property type="entry name" value="PRK00711.1"/>
    <property type="match status" value="1"/>
</dbReference>
<dbReference type="GO" id="GO:0005737">
    <property type="term" value="C:cytoplasm"/>
    <property type="evidence" value="ECO:0007669"/>
    <property type="project" value="TreeGrafter"/>
</dbReference>
<comment type="caution">
    <text evidence="4">The sequence shown here is derived from an EMBL/GenBank/DDBJ whole genome shotgun (WGS) entry which is preliminary data.</text>
</comment>
<comment type="similarity">
    <text evidence="1">Belongs to the DadA oxidoreductase family.</text>
</comment>
<organism evidence="4 5">
    <name type="scientific">Herbaspirillum robiniae</name>
    <dbReference type="NCBI Taxonomy" id="2014887"/>
    <lineage>
        <taxon>Bacteria</taxon>
        <taxon>Pseudomonadati</taxon>
        <taxon>Pseudomonadota</taxon>
        <taxon>Betaproteobacteria</taxon>
        <taxon>Burkholderiales</taxon>
        <taxon>Oxalobacteraceae</taxon>
        <taxon>Herbaspirillum</taxon>
    </lineage>
</organism>
<dbReference type="RefSeq" id="WP_088750293.1">
    <property type="nucleotide sequence ID" value="NZ_CP193789.1"/>
</dbReference>
<dbReference type="Pfam" id="PF01266">
    <property type="entry name" value="DAO"/>
    <property type="match status" value="1"/>
</dbReference>
<dbReference type="Gene3D" id="3.50.50.60">
    <property type="entry name" value="FAD/NAD(P)-binding domain"/>
    <property type="match status" value="2"/>
</dbReference>
<evidence type="ECO:0000313" key="4">
    <source>
        <dbReference type="EMBL" id="OWY30409.1"/>
    </source>
</evidence>
<evidence type="ECO:0000313" key="5">
    <source>
        <dbReference type="Proteomes" id="UP000197596"/>
    </source>
</evidence>
<protein>
    <submittedName>
        <fullName evidence="4">Amino acid dehydrogenase</fullName>
    </submittedName>
</protein>
<dbReference type="InterPro" id="IPR036188">
    <property type="entry name" value="FAD/NAD-bd_sf"/>
</dbReference>
<proteinExistence type="inferred from homology"/>
<dbReference type="SUPFAM" id="SSF51905">
    <property type="entry name" value="FAD/NAD(P)-binding domain"/>
    <property type="match status" value="1"/>
</dbReference>
<name>A0A246WTX0_9BURK</name>
<dbReference type="PANTHER" id="PTHR13847">
    <property type="entry name" value="SARCOSINE DEHYDROGENASE-RELATED"/>
    <property type="match status" value="1"/>
</dbReference>
<feature type="domain" description="FAD dependent oxidoreductase" evidence="3">
    <location>
        <begin position="2"/>
        <end position="406"/>
    </location>
</feature>
<dbReference type="GO" id="GO:0008718">
    <property type="term" value="F:D-amino-acid dehydrogenase activity"/>
    <property type="evidence" value="ECO:0007669"/>
    <property type="project" value="TreeGrafter"/>
</dbReference>
<dbReference type="Proteomes" id="UP000197596">
    <property type="component" value="Unassembled WGS sequence"/>
</dbReference>
<sequence>MKVIVLGAGIIGTASAWFLKKQGYDVTVIERQPGAAQETSFANGCQISVSHAEPWANPSAPMKVLKWLGKEDAPLLYRFRPEWLQWKWAVSFLRECTAARTDENIRNIVALCEYSRQTLQAVRAETGIDYDHLTRGILHFYTEEKEFQESLPAAKLMRDLGCPRESIGADEVVRIEPALASIRDKIVGGDFTATDESGDVYKLTTGLARKSEEAGVEFRYSTTITRLITEGAGSSARVTGVEIINPDGRHEVLTADSFVVAMGSFSQQLVKPLGIDLLLYPGKGYSATYKVINPDAAPTVSLTDDGYKLVVSRLGDRLRVAGTCELNGYTRELNTTRCEAITRRTRELFPDGCDYDNPIYWTGLRPLTPSNVPYVGKTKVSNLFLNTGHGTLGWTMGCGSGRAIAEIVAGRVPEIDFAFTGLPRWNRARSVVQQAA</sequence>
<dbReference type="GO" id="GO:0005886">
    <property type="term" value="C:plasma membrane"/>
    <property type="evidence" value="ECO:0007669"/>
    <property type="project" value="TreeGrafter"/>
</dbReference>
<evidence type="ECO:0000256" key="1">
    <source>
        <dbReference type="ARBA" id="ARBA00009410"/>
    </source>
</evidence>
<dbReference type="Gene3D" id="3.30.9.10">
    <property type="entry name" value="D-Amino Acid Oxidase, subunit A, domain 2"/>
    <property type="match status" value="1"/>
</dbReference>
<dbReference type="PANTHER" id="PTHR13847:SF280">
    <property type="entry name" value="D-AMINO ACID DEHYDROGENASE"/>
    <property type="match status" value="1"/>
</dbReference>
<keyword evidence="2" id="KW-0560">Oxidoreductase</keyword>
<dbReference type="GO" id="GO:0055130">
    <property type="term" value="P:D-alanine catabolic process"/>
    <property type="evidence" value="ECO:0007669"/>
    <property type="project" value="TreeGrafter"/>
</dbReference>
<dbReference type="AlphaFoldDB" id="A0A246WTX0"/>
<accession>A0A246WTX0</accession>
<evidence type="ECO:0000259" key="3">
    <source>
        <dbReference type="Pfam" id="PF01266"/>
    </source>
</evidence>
<evidence type="ECO:0000256" key="2">
    <source>
        <dbReference type="ARBA" id="ARBA00023002"/>
    </source>
</evidence>
<reference evidence="4 5" key="1">
    <citation type="submission" date="2017-06" db="EMBL/GenBank/DDBJ databases">
        <title>Herbaspirillum phytohormonus sp. nov., isolated from the root nodule of Robinia pseudoacacia in lead-zinc mine.</title>
        <authorList>
            <person name="Fan M."/>
            <person name="Lin Y."/>
        </authorList>
    </citation>
    <scope>NUCLEOTIDE SEQUENCE [LARGE SCALE GENOMIC DNA]</scope>
    <source>
        <strain evidence="4 5">HZ10</strain>
    </source>
</reference>
<gene>
    <name evidence="4" type="ORF">CEJ42_05505</name>
</gene>
<dbReference type="EMBL" id="NJGU01000002">
    <property type="protein sequence ID" value="OWY30409.1"/>
    <property type="molecule type" value="Genomic_DNA"/>
</dbReference>